<gene>
    <name evidence="10" type="ORF">AAG570_003441</name>
</gene>
<sequence length="757" mass="86258">MRGQEGKKITVACNYIRLKLEPEKGVFEYEVTYEPPIESRSICFSLLNEHKDTIGATKTFDGRTLYLPFKLPQPNTHLQSKLPNDQSSVLITLKFIKRKQLGETIHLFNVLFRRIMNILGLALMGRHFFDPNSAMPVPAHKLEVWPGYITAVDEYEGGLMLCCDASHRVLRTQTVYNLMEDIMSMSPRNWKEEFMKLVVGQTVLTRYNSKTYRVDDVIFTSSPMSTFDFKNGTQITYYEYYLKHYNIQITDRNQPLIVSRRKGKVGGKEVSDLVCLVPELCFMTGLTDNLRNDMKVMKDIATCTRISPMQRKHALNQFIKNVNSNENARLILDSWGLVLEDGIVNLQGRLLDPEDIYFGDKKLVKGSVMAEWSRALTSSSVLSAIELVNWMIVCLRRDEKAIVDFVQTLRKCGPQMGIGINPPRILPIPDDSAENYVKTIRNNTDQSTQLVVIVFPSARNDKYSAVKKLCCSELGVASQVIQTRTIRQLDKLRSIAQKIALQINCKLGGTLWTVKIPMKNTMVCGIDTYHDPTGRGSSIAALVASLNQPLTRWFSQICKQVSGRELMEGLTTALLSCLTKYHKVNGYFPEQILMFRDGVGDGQLSVCQEYECPQFLSCCNLITQNYKPNFLMVVVQKRIKTRIFMQKGSEGEGNPMPGSIVDHSVTRRDWYDFFLVSQNVRQGTVSPTHYIVVHNSTNMTPDQVQRVSYKLTHLYYNWPGTVRVPAPCQYAHKLAYLVGESTHKEACEKLCDKLYYL</sequence>
<dbReference type="SMART" id="SM00949">
    <property type="entry name" value="PAZ"/>
    <property type="match status" value="1"/>
</dbReference>
<dbReference type="GO" id="GO:0003723">
    <property type="term" value="F:RNA binding"/>
    <property type="evidence" value="ECO:0007669"/>
    <property type="project" value="UniProtKB-KW"/>
</dbReference>
<dbReference type="Gene3D" id="3.40.50.2300">
    <property type="match status" value="1"/>
</dbReference>
<dbReference type="GO" id="GO:0140965">
    <property type="term" value="P:secondary piRNA processing"/>
    <property type="evidence" value="ECO:0007669"/>
    <property type="project" value="UniProtKB-ARBA"/>
</dbReference>
<dbReference type="InterPro" id="IPR003100">
    <property type="entry name" value="PAZ_dom"/>
</dbReference>
<dbReference type="EMBL" id="JBFDAA010000014">
    <property type="protein sequence ID" value="KAL1122035.1"/>
    <property type="molecule type" value="Genomic_DNA"/>
</dbReference>
<dbReference type="SMART" id="SM00950">
    <property type="entry name" value="Piwi"/>
    <property type="match status" value="1"/>
</dbReference>
<reference evidence="10 11" key="1">
    <citation type="submission" date="2024-07" db="EMBL/GenBank/DDBJ databases">
        <title>Chromosome-level genome assembly of the water stick insect Ranatra chinensis (Heteroptera: Nepidae).</title>
        <authorList>
            <person name="Liu X."/>
        </authorList>
    </citation>
    <scope>NUCLEOTIDE SEQUENCE [LARGE SCALE GENOMIC DNA]</scope>
    <source>
        <strain evidence="10">Cailab_2021Rc</strain>
        <tissue evidence="10">Muscle</tissue>
    </source>
</reference>
<dbReference type="InterPro" id="IPR036397">
    <property type="entry name" value="RNaseH_sf"/>
</dbReference>
<evidence type="ECO:0000313" key="10">
    <source>
        <dbReference type="EMBL" id="KAL1122035.1"/>
    </source>
</evidence>
<comment type="subcellular location">
    <subcellularLocation>
        <location evidence="1">Cytoplasm</location>
    </subcellularLocation>
</comment>
<keyword evidence="5" id="KW-0694">RNA-binding</keyword>
<dbReference type="GO" id="GO:0030154">
    <property type="term" value="P:cell differentiation"/>
    <property type="evidence" value="ECO:0007669"/>
    <property type="project" value="UniProtKB-KW"/>
</dbReference>
<evidence type="ECO:0000259" key="9">
    <source>
        <dbReference type="PROSITE" id="PS50822"/>
    </source>
</evidence>
<dbReference type="InterPro" id="IPR036085">
    <property type="entry name" value="PAZ_dom_sf"/>
</dbReference>
<comment type="similarity">
    <text evidence="7">Belongs to the argonaute family. Piwi subfamily.</text>
</comment>
<dbReference type="Pfam" id="PF02171">
    <property type="entry name" value="Piwi"/>
    <property type="match status" value="1"/>
</dbReference>
<dbReference type="PANTHER" id="PTHR22891">
    <property type="entry name" value="EUKARYOTIC TRANSLATION INITIATION FACTOR 2C"/>
    <property type="match status" value="1"/>
</dbReference>
<evidence type="ECO:0000256" key="3">
    <source>
        <dbReference type="ARBA" id="ARBA00022490"/>
    </source>
</evidence>
<dbReference type="FunFam" id="3.30.420.10:FF:000014">
    <property type="entry name" value="Piwi-like RNA-mediated gene silencing 1"/>
    <property type="match status" value="1"/>
</dbReference>
<evidence type="ECO:0000256" key="7">
    <source>
        <dbReference type="ARBA" id="ARBA00038291"/>
    </source>
</evidence>
<keyword evidence="2" id="KW-0217">Developmental protein</keyword>
<dbReference type="Proteomes" id="UP001558652">
    <property type="component" value="Unassembled WGS sequence"/>
</dbReference>
<dbReference type="PROSITE" id="PS50821">
    <property type="entry name" value="PAZ"/>
    <property type="match status" value="1"/>
</dbReference>
<keyword evidence="11" id="KW-1185">Reference proteome</keyword>
<dbReference type="FunFam" id="2.170.260.10:FF:000003">
    <property type="entry name" value="Piwi-like RNA-mediated gene silencing 2"/>
    <property type="match status" value="1"/>
</dbReference>
<keyword evidence="4" id="KW-0221">Differentiation</keyword>
<dbReference type="Gene3D" id="2.170.260.10">
    <property type="entry name" value="paz domain"/>
    <property type="match status" value="1"/>
</dbReference>
<evidence type="ECO:0000256" key="2">
    <source>
        <dbReference type="ARBA" id="ARBA00022473"/>
    </source>
</evidence>
<feature type="domain" description="Piwi" evidence="9">
    <location>
        <begin position="450"/>
        <end position="743"/>
    </location>
</feature>
<dbReference type="CDD" id="cd04658">
    <property type="entry name" value="Piwi_piwi-like_Euk"/>
    <property type="match status" value="1"/>
</dbReference>
<name>A0ABD0Y3P9_9HEMI</name>
<dbReference type="Pfam" id="PF02170">
    <property type="entry name" value="PAZ"/>
    <property type="match status" value="1"/>
</dbReference>
<dbReference type="SUPFAM" id="SSF101690">
    <property type="entry name" value="PAZ domain"/>
    <property type="match status" value="1"/>
</dbReference>
<keyword evidence="6" id="KW-0943">RNA-mediated gene silencing</keyword>
<dbReference type="AlphaFoldDB" id="A0ABD0Y3P9"/>
<dbReference type="SUPFAM" id="SSF53098">
    <property type="entry name" value="Ribonuclease H-like"/>
    <property type="match status" value="1"/>
</dbReference>
<feature type="domain" description="PAZ" evidence="8">
    <location>
        <begin position="174"/>
        <end position="285"/>
    </location>
</feature>
<proteinExistence type="inferred from homology"/>
<accession>A0ABD0Y3P9</accession>
<dbReference type="Gene3D" id="3.30.420.10">
    <property type="entry name" value="Ribonuclease H-like superfamily/Ribonuclease H"/>
    <property type="match status" value="1"/>
</dbReference>
<dbReference type="InterPro" id="IPR012337">
    <property type="entry name" value="RNaseH-like_sf"/>
</dbReference>
<dbReference type="PROSITE" id="PS50822">
    <property type="entry name" value="PIWI"/>
    <property type="match status" value="1"/>
</dbReference>
<evidence type="ECO:0000256" key="4">
    <source>
        <dbReference type="ARBA" id="ARBA00022782"/>
    </source>
</evidence>
<protein>
    <submittedName>
        <fullName evidence="10">Uncharacterized protein</fullName>
    </submittedName>
</protein>
<organism evidence="10 11">
    <name type="scientific">Ranatra chinensis</name>
    <dbReference type="NCBI Taxonomy" id="642074"/>
    <lineage>
        <taxon>Eukaryota</taxon>
        <taxon>Metazoa</taxon>
        <taxon>Ecdysozoa</taxon>
        <taxon>Arthropoda</taxon>
        <taxon>Hexapoda</taxon>
        <taxon>Insecta</taxon>
        <taxon>Pterygota</taxon>
        <taxon>Neoptera</taxon>
        <taxon>Paraneoptera</taxon>
        <taxon>Hemiptera</taxon>
        <taxon>Heteroptera</taxon>
        <taxon>Panheteroptera</taxon>
        <taxon>Nepomorpha</taxon>
        <taxon>Nepidae</taxon>
        <taxon>Ranatrinae</taxon>
        <taxon>Ranatra</taxon>
    </lineage>
</organism>
<evidence type="ECO:0000256" key="1">
    <source>
        <dbReference type="ARBA" id="ARBA00004496"/>
    </source>
</evidence>
<evidence type="ECO:0000259" key="8">
    <source>
        <dbReference type="PROSITE" id="PS50821"/>
    </source>
</evidence>
<evidence type="ECO:0000256" key="5">
    <source>
        <dbReference type="ARBA" id="ARBA00022884"/>
    </source>
</evidence>
<dbReference type="InterPro" id="IPR003165">
    <property type="entry name" value="Piwi"/>
</dbReference>
<dbReference type="Pfam" id="PF23278">
    <property type="entry name" value="Piwi_N"/>
    <property type="match status" value="1"/>
</dbReference>
<keyword evidence="3" id="KW-0963">Cytoplasm</keyword>
<comment type="caution">
    <text evidence="10">The sequence shown here is derived from an EMBL/GenBank/DDBJ whole genome shotgun (WGS) entry which is preliminary data.</text>
</comment>
<evidence type="ECO:0000313" key="11">
    <source>
        <dbReference type="Proteomes" id="UP001558652"/>
    </source>
</evidence>
<dbReference type="GO" id="GO:0005737">
    <property type="term" value="C:cytoplasm"/>
    <property type="evidence" value="ECO:0007669"/>
    <property type="project" value="UniProtKB-SubCell"/>
</dbReference>
<dbReference type="CDD" id="cd02845">
    <property type="entry name" value="PAZ_piwi_like"/>
    <property type="match status" value="1"/>
</dbReference>
<evidence type="ECO:0000256" key="6">
    <source>
        <dbReference type="ARBA" id="ARBA00023158"/>
    </source>
</evidence>